<keyword evidence="1" id="KW-0677">Repeat</keyword>
<organism evidence="4 5">
    <name type="scientific">Arthrobotrys oligospora (strain ATCC 24927 / CBS 115.81 / DSM 1491)</name>
    <name type="common">Nematode-trapping fungus</name>
    <name type="synonym">Didymozoophaga oligospora</name>
    <dbReference type="NCBI Taxonomy" id="756982"/>
    <lineage>
        <taxon>Eukaryota</taxon>
        <taxon>Fungi</taxon>
        <taxon>Dikarya</taxon>
        <taxon>Ascomycota</taxon>
        <taxon>Pezizomycotina</taxon>
        <taxon>Orbiliomycetes</taxon>
        <taxon>Orbiliales</taxon>
        <taxon>Orbiliaceae</taxon>
        <taxon>Orbilia</taxon>
        <taxon>Orbilia oligospora</taxon>
    </lineage>
</organism>
<dbReference type="SUPFAM" id="SSF52540">
    <property type="entry name" value="P-loop containing nucleoside triphosphate hydrolases"/>
    <property type="match status" value="1"/>
</dbReference>
<reference evidence="4 5" key="1">
    <citation type="journal article" date="2011" name="PLoS Pathog.">
        <title>Genomic and proteomic analyses of the fungus Arthrobotrys oligospora provide insights into nematode-trap formation.</title>
        <authorList>
            <person name="Yang J."/>
            <person name="Wang L."/>
            <person name="Ji X."/>
            <person name="Feng Y."/>
            <person name="Li X."/>
            <person name="Zou C."/>
            <person name="Xu J."/>
            <person name="Ren Y."/>
            <person name="Mi Q."/>
            <person name="Wu J."/>
            <person name="Liu S."/>
            <person name="Liu Y."/>
            <person name="Huang X."/>
            <person name="Wang H."/>
            <person name="Niu X."/>
            <person name="Li J."/>
            <person name="Liang L."/>
            <person name="Luo Y."/>
            <person name="Ji K."/>
            <person name="Zhou W."/>
            <person name="Yu Z."/>
            <person name="Li G."/>
            <person name="Liu Y."/>
            <person name="Li L."/>
            <person name="Qiao M."/>
            <person name="Feng L."/>
            <person name="Zhang K.-Q."/>
        </authorList>
    </citation>
    <scope>NUCLEOTIDE SEQUENCE [LARGE SCALE GENOMIC DNA]</scope>
    <source>
        <strain evidence="5">ATCC 24927 / CBS 115.81 / DSM 1491</strain>
    </source>
</reference>
<protein>
    <submittedName>
        <fullName evidence="4">Uncharacterized protein</fullName>
    </submittedName>
</protein>
<sequence length="586" mass="66444">MSVPIPTSTPSPSPFDEALQKFQSRLSAEQKQQFGSTSRKDVEILAVKLQEEQKSRKSHRALGLLRPFIDGLSGYAKIIEVFAQTSEILCFVWGPLKFLLQIGTQWQKAIDTLLDALSAIGEKLLLFEKCTGLILKDSRFRVILVRVYTDILEVLWTAMKVFGKKTHSCEQILRIHSPVFDKKLAAVISNLENDQKLIRDAVVVTNFDEAVHFHASAEQEFKEAEKHRLISISRLDEVMRFHANAETEFKEAAKHRLYLTLQIFRQELQPALLSTPRLEDARKISRRNPEAGEWLYNHLDFINWKTIAPNSDPVLALYGIPGAGKTTLSSIAFNRVEYDLTRCPDRYSLAHLALGFQSRQNNDCNTALKSLLYDQLAKYSEYAETVLEVLGGEFAQKLGSTEVLQDLLQEIFQFHRPVLLFVDGVDELPNDAETRKFLGILESFLKNCSDIRLFISCRPEELIQKKIRAWGTKEITLSNAQNRRDITAFTLDPENIRILVEDCGYDDKAAEGYLNAIVDKADGMFLYAKLVLNDLPDLAQGLQIDNLIEELPDGLDQIISLPLLCGSLIEIMNDDTVCLVHSSLRE</sequence>
<accession>G1XCB2</accession>
<dbReference type="STRING" id="756982.G1XCB2"/>
<dbReference type="PANTHER" id="PTHR10039:SF14">
    <property type="entry name" value="NACHT DOMAIN-CONTAINING PROTEIN"/>
    <property type="match status" value="1"/>
</dbReference>
<dbReference type="Pfam" id="PF24883">
    <property type="entry name" value="NPHP3_N"/>
    <property type="match status" value="1"/>
</dbReference>
<proteinExistence type="predicted"/>
<dbReference type="OMA" id="DERRCEW"/>
<dbReference type="Pfam" id="PF24809">
    <property type="entry name" value="DUF7708"/>
    <property type="match status" value="1"/>
</dbReference>
<gene>
    <name evidence="4" type="ORF">AOL_s00078g559</name>
</gene>
<dbReference type="InterPro" id="IPR056125">
    <property type="entry name" value="DUF7708"/>
</dbReference>
<dbReference type="GeneID" id="22893061"/>
<keyword evidence="5" id="KW-1185">Reference proteome</keyword>
<dbReference type="InterPro" id="IPR056884">
    <property type="entry name" value="NPHP3-like_N"/>
</dbReference>
<dbReference type="InParanoid" id="G1XCB2"/>
<evidence type="ECO:0000256" key="1">
    <source>
        <dbReference type="ARBA" id="ARBA00022737"/>
    </source>
</evidence>
<comment type="caution">
    <text evidence="4">The sequence shown here is derived from an EMBL/GenBank/DDBJ whole genome shotgun (WGS) entry which is preliminary data.</text>
</comment>
<dbReference type="HOGENOM" id="CLU_002406_4_0_1"/>
<evidence type="ECO:0000313" key="4">
    <source>
        <dbReference type="EMBL" id="EGX49175.1"/>
    </source>
</evidence>
<feature type="domain" description="Nephrocystin 3-like N-terminal" evidence="3">
    <location>
        <begin position="292"/>
        <end position="458"/>
    </location>
</feature>
<evidence type="ECO:0000259" key="2">
    <source>
        <dbReference type="Pfam" id="PF24809"/>
    </source>
</evidence>
<dbReference type="PANTHER" id="PTHR10039">
    <property type="entry name" value="AMELOGENIN"/>
    <property type="match status" value="1"/>
</dbReference>
<evidence type="ECO:0000313" key="5">
    <source>
        <dbReference type="Proteomes" id="UP000008784"/>
    </source>
</evidence>
<dbReference type="RefSeq" id="XP_011122124.1">
    <property type="nucleotide sequence ID" value="XM_011123822.1"/>
</dbReference>
<evidence type="ECO:0000259" key="3">
    <source>
        <dbReference type="Pfam" id="PF24883"/>
    </source>
</evidence>
<dbReference type="InterPro" id="IPR027417">
    <property type="entry name" value="P-loop_NTPase"/>
</dbReference>
<dbReference type="EMBL" id="ADOT01000135">
    <property type="protein sequence ID" value="EGX49175.1"/>
    <property type="molecule type" value="Genomic_DNA"/>
</dbReference>
<name>G1XCB2_ARTOA</name>
<feature type="domain" description="DUF7708" evidence="2">
    <location>
        <begin position="65"/>
        <end position="193"/>
    </location>
</feature>
<dbReference type="OrthoDB" id="21416at2759"/>
<dbReference type="AlphaFoldDB" id="G1XCB2"/>
<dbReference type="Gene3D" id="3.40.50.300">
    <property type="entry name" value="P-loop containing nucleotide triphosphate hydrolases"/>
    <property type="match status" value="1"/>
</dbReference>
<dbReference type="Proteomes" id="UP000008784">
    <property type="component" value="Unassembled WGS sequence"/>
</dbReference>